<dbReference type="RefSeq" id="WP_135262904.1">
    <property type="nucleotide sequence ID" value="NZ_SMLM01000001.1"/>
</dbReference>
<dbReference type="OrthoDB" id="9153162at2"/>
<sequence>MLRLFVVLLLLANGVYYAWAEGLLLQWGFGPLPQREPHRIAQQIRPEDIRVLPPDEARRIESAGGAGRPAECLQMGPFDEAMAEPLRQTLAPWPSASWRLEPVAEPGRWIVYMGKYPDTQSVERKKGQLRQIGVAFEALTNADLEPGLSLGGHPTQQAAEQQLDQLVTRGVRTARVVQERPEQQGLRLTFPAVDETLRPRVEELRAALNGRPLRPCR</sequence>
<dbReference type="SUPFAM" id="SSF110997">
    <property type="entry name" value="Sporulation related repeat"/>
    <property type="match status" value="1"/>
</dbReference>
<keyword evidence="2" id="KW-1185">Reference proteome</keyword>
<proteinExistence type="predicted"/>
<reference evidence="1 2" key="1">
    <citation type="submission" date="2019-03" db="EMBL/GenBank/DDBJ databases">
        <title>Ramlibacter henchirensis DSM 14656, whole genome shotgun sequence.</title>
        <authorList>
            <person name="Zhang X."/>
            <person name="Feng G."/>
            <person name="Zhu H."/>
        </authorList>
    </citation>
    <scope>NUCLEOTIDE SEQUENCE [LARGE SCALE GENOMIC DNA]</scope>
    <source>
        <strain evidence="1 2">DSM 14656</strain>
    </source>
</reference>
<dbReference type="Proteomes" id="UP000298180">
    <property type="component" value="Unassembled WGS sequence"/>
</dbReference>
<name>A0A4Z0C501_9BURK</name>
<gene>
    <name evidence="1" type="ORF">EZ313_09395</name>
</gene>
<evidence type="ECO:0000313" key="1">
    <source>
        <dbReference type="EMBL" id="TFZ06817.1"/>
    </source>
</evidence>
<dbReference type="GO" id="GO:0042834">
    <property type="term" value="F:peptidoglycan binding"/>
    <property type="evidence" value="ECO:0007669"/>
    <property type="project" value="InterPro"/>
</dbReference>
<dbReference type="AlphaFoldDB" id="A0A4Z0C501"/>
<accession>A0A4Z0C501</accession>
<evidence type="ECO:0000313" key="2">
    <source>
        <dbReference type="Proteomes" id="UP000298180"/>
    </source>
</evidence>
<dbReference type="InterPro" id="IPR036680">
    <property type="entry name" value="SPOR-like_sf"/>
</dbReference>
<protein>
    <submittedName>
        <fullName evidence="1">SPOR domain-containing protein</fullName>
    </submittedName>
</protein>
<organism evidence="1 2">
    <name type="scientific">Ramlibacter henchirensis</name>
    <dbReference type="NCBI Taxonomy" id="204072"/>
    <lineage>
        <taxon>Bacteria</taxon>
        <taxon>Pseudomonadati</taxon>
        <taxon>Pseudomonadota</taxon>
        <taxon>Betaproteobacteria</taxon>
        <taxon>Burkholderiales</taxon>
        <taxon>Comamonadaceae</taxon>
        <taxon>Ramlibacter</taxon>
    </lineage>
</organism>
<dbReference type="EMBL" id="SMLM01000001">
    <property type="protein sequence ID" value="TFZ06817.1"/>
    <property type="molecule type" value="Genomic_DNA"/>
</dbReference>
<comment type="caution">
    <text evidence="1">The sequence shown here is derived from an EMBL/GenBank/DDBJ whole genome shotgun (WGS) entry which is preliminary data.</text>
</comment>